<evidence type="ECO:0000313" key="7">
    <source>
        <dbReference type="EMBL" id="AFD95916.1"/>
    </source>
</evidence>
<dbReference type="GO" id="GO:0005840">
    <property type="term" value="C:ribosome"/>
    <property type="evidence" value="ECO:0007669"/>
    <property type="project" value="UniProtKB-KW"/>
</dbReference>
<keyword evidence="8" id="KW-1185">Reference proteome</keyword>
<evidence type="ECO:0000256" key="1">
    <source>
        <dbReference type="ARBA" id="ARBA00004173"/>
    </source>
</evidence>
<evidence type="ECO:0000256" key="4">
    <source>
        <dbReference type="ARBA" id="ARBA00023128"/>
    </source>
</evidence>
<comment type="subcellular location">
    <subcellularLocation>
        <location evidence="1">Mitochondrion</location>
    </subcellularLocation>
</comment>
<sequence>MLNIIKSKLNTSYKKKRSNNKNVTISYKNFVPAIRDWKNSIYVYNKNTLSLIPVASNYIMKLIKGYFSLSNLKLEKKLRKEKLRRRSIKLSTNKIFLSDGEFKHTNDKVIITLYLYNRQKYNYLYKLKKRYVRLFVKTRFLEKLNLIKSKGLIILEKQRSLSQELKKILPSYKSKLSFFQHLYYKNFIKKALKRLKFYMFYKQLLYINQNKFNYSYLQGLINLIKKIFNKNVELNLINLKYFYFNSDIFSQPLVLKLRQKRNLLRYLKACVRKVKIKKTNETLNSYFFDLNKFNSVEHANILNNLFNEKYVNRFNSLLLNLLKQNEKIYSNNTAVKNKYDFNILKYIIFNNIKYKRVSGVRLEAAGRLTKRYTASRSRYKVIYKGNLENTLSSVKGDSSVVLRGNFKPNLQYTKLNSKSRIGSFGVKGWVSGE</sequence>
<proteinExistence type="inferred from homology"/>
<name>H9CNM2_TALSN</name>
<dbReference type="AlphaFoldDB" id="H9CNM2"/>
<dbReference type="VEuPathDB" id="FungiDB:TSTA_m0270"/>
<geneLocation type="mitochondrion" evidence="7"/>
<accession>H9CNM2</accession>
<evidence type="ECO:0000313" key="8">
    <source>
        <dbReference type="Proteomes" id="UP000001745"/>
    </source>
</evidence>
<dbReference type="InterPro" id="IPR007980">
    <property type="entry name" value="Ribosomal_uS3m_fun"/>
</dbReference>
<dbReference type="EMBL" id="JQ354994">
    <property type="protein sequence ID" value="AFD95916.1"/>
    <property type="molecule type" value="Genomic_DNA"/>
</dbReference>
<dbReference type="InParanoid" id="H9CNM2"/>
<gene>
    <name evidence="7" type="ORF">TSTA_m0270</name>
</gene>
<evidence type="ECO:0000256" key="2">
    <source>
        <dbReference type="ARBA" id="ARBA00010761"/>
    </source>
</evidence>
<organism evidence="8">
    <name type="scientific">Talaromyces stipitatus (strain ATCC 10500 / CBS 375.48 / QM 6759 / NRRL 1006)</name>
    <name type="common">Penicillium stipitatum</name>
    <dbReference type="NCBI Taxonomy" id="441959"/>
    <lineage>
        <taxon>Eukaryota</taxon>
        <taxon>Fungi</taxon>
        <taxon>Dikarya</taxon>
        <taxon>Ascomycota</taxon>
        <taxon>Pezizomycotina</taxon>
        <taxon>Eurotiomycetes</taxon>
        <taxon>Eurotiomycetidae</taxon>
        <taxon>Eurotiales</taxon>
        <taxon>Trichocomaceae</taxon>
        <taxon>Talaromyces</taxon>
        <taxon>Talaromyces sect. Talaromyces</taxon>
    </lineage>
</organism>
<dbReference type="GO" id="GO:0006412">
    <property type="term" value="P:translation"/>
    <property type="evidence" value="ECO:0007669"/>
    <property type="project" value="InterPro"/>
</dbReference>
<keyword evidence="5" id="KW-0687">Ribonucleoprotein</keyword>
<evidence type="ECO:0000256" key="5">
    <source>
        <dbReference type="ARBA" id="ARBA00023274"/>
    </source>
</evidence>
<keyword evidence="3 7" id="KW-0689">Ribosomal protein</keyword>
<dbReference type="Pfam" id="PF05316">
    <property type="entry name" value="VAR1"/>
    <property type="match status" value="1"/>
</dbReference>
<dbReference type="STRING" id="441959.H9CNM2"/>
<dbReference type="GO" id="GO:0005739">
    <property type="term" value="C:mitochondrion"/>
    <property type="evidence" value="ECO:0007669"/>
    <property type="project" value="UniProtKB-SubCell"/>
</dbReference>
<evidence type="ECO:0000256" key="6">
    <source>
        <dbReference type="ARBA" id="ARBA00035157"/>
    </source>
</evidence>
<dbReference type="GO" id="GO:1990904">
    <property type="term" value="C:ribonucleoprotein complex"/>
    <property type="evidence" value="ECO:0007669"/>
    <property type="project" value="UniProtKB-KW"/>
</dbReference>
<keyword evidence="4 7" id="KW-0496">Mitochondrion</keyword>
<protein>
    <recommendedName>
        <fullName evidence="6">Small ribosomal subunit protein uS3m</fullName>
    </recommendedName>
</protein>
<dbReference type="GO" id="GO:0003735">
    <property type="term" value="F:structural constituent of ribosome"/>
    <property type="evidence" value="ECO:0007669"/>
    <property type="project" value="InterPro"/>
</dbReference>
<comment type="similarity">
    <text evidence="2">Belongs to the universal ribosomal protein uS3 family.</text>
</comment>
<reference evidence="7 8" key="1">
    <citation type="journal article" date="2012" name="BMC Genomics">
        <title>Sequencing of mitochondrial genomes of nine Aspergillus and Penicillium species identifies mobile introns and accessory genes as main sources of genome size variability.</title>
        <authorList>
            <person name="Joardar V."/>
            <person name="Abrams N.F."/>
            <person name="Hostetler J."/>
            <person name="Paukstelis P.J."/>
            <person name="Pakala S."/>
            <person name="Pakala S.B."/>
            <person name="Zafar N."/>
            <person name="Abolude O.O."/>
            <person name="Payne G."/>
            <person name="Andrianopoulos A."/>
            <person name="Denning D.W."/>
            <person name="Nierman W.C."/>
        </authorList>
    </citation>
    <scope>NUCLEOTIDE SEQUENCE [LARGE SCALE GENOMIC DNA]</scope>
    <source>
        <strain evidence="8">ATCC 10500 / CBS 375.48 / QM 6759 / NRRL 1006</strain>
    </source>
</reference>
<evidence type="ECO:0000256" key="3">
    <source>
        <dbReference type="ARBA" id="ARBA00022980"/>
    </source>
</evidence>
<dbReference type="Proteomes" id="UP000001745">
    <property type="component" value="Mitochondrion"/>
</dbReference>